<proteinExistence type="predicted"/>
<dbReference type="SMART" id="SM00020">
    <property type="entry name" value="Tryp_SPc"/>
    <property type="match status" value="1"/>
</dbReference>
<dbReference type="InterPro" id="IPR043504">
    <property type="entry name" value="Peptidase_S1_PA_chymotrypsin"/>
</dbReference>
<evidence type="ECO:0000259" key="2">
    <source>
        <dbReference type="PROSITE" id="PS50240"/>
    </source>
</evidence>
<dbReference type="PANTHER" id="PTHR24250:SF50">
    <property type="entry name" value="PEPTIDASE S1 DOMAIN-CONTAINING PROTEIN"/>
    <property type="match status" value="1"/>
</dbReference>
<dbReference type="SUPFAM" id="SSF50494">
    <property type="entry name" value="Trypsin-like serine proteases"/>
    <property type="match status" value="1"/>
</dbReference>
<dbReference type="PROSITE" id="PS50240">
    <property type="entry name" value="TRYPSIN_DOM"/>
    <property type="match status" value="1"/>
</dbReference>
<keyword evidence="4" id="KW-1185">Reference proteome</keyword>
<dbReference type="CDD" id="cd00190">
    <property type="entry name" value="Tryp_SPc"/>
    <property type="match status" value="1"/>
</dbReference>
<dbReference type="STRING" id="300112.A0A4S2KK40"/>
<gene>
    <name evidence="3" type="ORF">DBV15_11829</name>
</gene>
<evidence type="ECO:0000256" key="1">
    <source>
        <dbReference type="ARBA" id="ARBA00023157"/>
    </source>
</evidence>
<dbReference type="GO" id="GO:0004252">
    <property type="term" value="F:serine-type endopeptidase activity"/>
    <property type="evidence" value="ECO:0007669"/>
    <property type="project" value="InterPro"/>
</dbReference>
<keyword evidence="1" id="KW-1015">Disulfide bond</keyword>
<dbReference type="EMBL" id="QBLH01002566">
    <property type="protein sequence ID" value="TGZ48058.1"/>
    <property type="molecule type" value="Genomic_DNA"/>
</dbReference>
<organism evidence="3 4">
    <name type="scientific">Temnothorax longispinosus</name>
    <dbReference type="NCBI Taxonomy" id="300112"/>
    <lineage>
        <taxon>Eukaryota</taxon>
        <taxon>Metazoa</taxon>
        <taxon>Ecdysozoa</taxon>
        <taxon>Arthropoda</taxon>
        <taxon>Hexapoda</taxon>
        <taxon>Insecta</taxon>
        <taxon>Pterygota</taxon>
        <taxon>Neoptera</taxon>
        <taxon>Endopterygota</taxon>
        <taxon>Hymenoptera</taxon>
        <taxon>Apocrita</taxon>
        <taxon>Aculeata</taxon>
        <taxon>Formicoidea</taxon>
        <taxon>Formicidae</taxon>
        <taxon>Myrmicinae</taxon>
        <taxon>Temnothorax</taxon>
    </lineage>
</organism>
<dbReference type="InterPro" id="IPR009003">
    <property type="entry name" value="Peptidase_S1_PA"/>
</dbReference>
<name>A0A4S2KK40_9HYME</name>
<dbReference type="AlphaFoldDB" id="A0A4S2KK40"/>
<comment type="caution">
    <text evidence="3">The sequence shown here is derived from an EMBL/GenBank/DDBJ whole genome shotgun (WGS) entry which is preliminary data.</text>
</comment>
<dbReference type="InterPro" id="IPR001314">
    <property type="entry name" value="Peptidase_S1A"/>
</dbReference>
<keyword evidence="3" id="KW-0645">Protease</keyword>
<dbReference type="GO" id="GO:0006508">
    <property type="term" value="P:proteolysis"/>
    <property type="evidence" value="ECO:0007669"/>
    <property type="project" value="UniProtKB-KW"/>
</dbReference>
<keyword evidence="3" id="KW-0378">Hydrolase</keyword>
<dbReference type="InterPro" id="IPR001254">
    <property type="entry name" value="Trypsin_dom"/>
</dbReference>
<dbReference type="Pfam" id="PF00089">
    <property type="entry name" value="Trypsin"/>
    <property type="match status" value="1"/>
</dbReference>
<reference evidence="3 4" key="1">
    <citation type="journal article" date="2019" name="Philos. Trans. R. Soc. Lond., B, Biol. Sci.">
        <title>Ant behaviour and brain gene expression of defending hosts depend on the ecological success of the intruding social parasite.</title>
        <authorList>
            <person name="Kaur R."/>
            <person name="Stoldt M."/>
            <person name="Jongepier E."/>
            <person name="Feldmeyer B."/>
            <person name="Menzel F."/>
            <person name="Bornberg-Bauer E."/>
            <person name="Foitzik S."/>
        </authorList>
    </citation>
    <scope>NUCLEOTIDE SEQUENCE [LARGE SCALE GENOMIC DNA]</scope>
    <source>
        <tissue evidence="3">Whole body</tissue>
    </source>
</reference>
<dbReference type="PANTHER" id="PTHR24250">
    <property type="entry name" value="CHYMOTRYPSIN-RELATED"/>
    <property type="match status" value="1"/>
</dbReference>
<accession>A0A4S2KK40</accession>
<protein>
    <submittedName>
        <fullName evidence="3">Venom protease</fullName>
    </submittedName>
</protein>
<evidence type="ECO:0000313" key="3">
    <source>
        <dbReference type="EMBL" id="TGZ48058.1"/>
    </source>
</evidence>
<sequence>MRNLQGRHAEQSIMSPLNEAITNVTEGSTTALKFPSFPYMVEVQHILGDVNFRSCAGTILSKRWVLIAAHCVGKNPGIFFVYFDVDEFGIEQSIPRPLDGMSMIVTQAFKHPQYAPMNNDIALLYMPQDIPFSNNIQPIKIVYYESIRFVTKDAYVVGWRKKNTTREGTMETMKLKYATLPIIENNVCRQYWPINSNHICTAAELGQFACPETNSNDPLIVRKNGQDFQIGIMMSYEDQSCPDNLFRVYTKVSSYIDWILEVMKRY</sequence>
<dbReference type="Gene3D" id="2.40.10.10">
    <property type="entry name" value="Trypsin-like serine proteases"/>
    <property type="match status" value="1"/>
</dbReference>
<feature type="domain" description="Peptidase S1" evidence="2">
    <location>
        <begin position="24"/>
        <end position="264"/>
    </location>
</feature>
<dbReference type="Proteomes" id="UP000310200">
    <property type="component" value="Unassembled WGS sequence"/>
</dbReference>
<evidence type="ECO:0000313" key="4">
    <source>
        <dbReference type="Proteomes" id="UP000310200"/>
    </source>
</evidence>
<dbReference type="PRINTS" id="PR00722">
    <property type="entry name" value="CHYMOTRYPSIN"/>
</dbReference>